<sequence precursor="true">MSVVQRMSLVSAAAVVGATVLVAPAAPVERAVPVRSAPAVQLAAVTDQIDDAFIDLTVLIRRGATPVLNSLGYLGKQLYIGLNLIESVSASAVFNGTDVLRGEGLLRNVGDFAFDVALSGLFVVIDELSLSGNTEAIAIDRPPLDRPARWEDADSPRKGFPLTVPDRDPPEVTSADDDTTVPNRDSVATQWQAKKAERAEKRADMRAENAEKREQRREAREARKAERTERAATASSTDSE</sequence>
<feature type="compositionally biased region" description="Basic and acidic residues" evidence="1">
    <location>
        <begin position="145"/>
        <end position="157"/>
    </location>
</feature>
<accession>A0A0J6YUN5</accession>
<dbReference type="PATRIC" id="fig|1807.14.peg.2725"/>
<protein>
    <submittedName>
        <fullName evidence="3">Uncharacterized protein</fullName>
    </submittedName>
</protein>
<evidence type="ECO:0000313" key="3">
    <source>
        <dbReference type="EMBL" id="KMO76171.1"/>
    </source>
</evidence>
<feature type="compositionally biased region" description="Polar residues" evidence="1">
    <location>
        <begin position="180"/>
        <end position="192"/>
    </location>
</feature>
<proteinExistence type="predicted"/>
<dbReference type="AlphaFoldDB" id="A0A0J6YUN5"/>
<evidence type="ECO:0000256" key="2">
    <source>
        <dbReference type="SAM" id="SignalP"/>
    </source>
</evidence>
<comment type="caution">
    <text evidence="3">The sequence shown here is derived from an EMBL/GenBank/DDBJ whole genome shotgun (WGS) entry which is preliminary data.</text>
</comment>
<feature type="region of interest" description="Disordered" evidence="1">
    <location>
        <begin position="145"/>
        <end position="240"/>
    </location>
</feature>
<dbReference type="Proteomes" id="UP000036313">
    <property type="component" value="Unassembled WGS sequence"/>
</dbReference>
<feature type="signal peptide" evidence="2">
    <location>
        <begin position="1"/>
        <end position="25"/>
    </location>
</feature>
<name>A0A0J6YUN5_9MYCO</name>
<evidence type="ECO:0000313" key="4">
    <source>
        <dbReference type="Proteomes" id="UP000036313"/>
    </source>
</evidence>
<reference evidence="3 4" key="1">
    <citation type="journal article" date="2015" name="Genome Biol. Evol.">
        <title>Characterization of Three Mycobacterium spp. with Potential Use in Bioremediation by Genome Sequencing and Comparative Genomics.</title>
        <authorList>
            <person name="Das S."/>
            <person name="Pettersson B.M."/>
            <person name="Behra P.R."/>
            <person name="Ramesh M."/>
            <person name="Dasgupta S."/>
            <person name="Bhattacharya A."/>
            <person name="Kirsebom L.A."/>
        </authorList>
    </citation>
    <scope>NUCLEOTIDE SEQUENCE [LARGE SCALE GENOMIC DNA]</scope>
    <source>
        <strain evidence="3 4">DSM 44075</strain>
    </source>
</reference>
<dbReference type="RefSeq" id="WP_131722012.1">
    <property type="nucleotide sequence ID" value="NZ_JYNU01000014.1"/>
</dbReference>
<evidence type="ECO:0000256" key="1">
    <source>
        <dbReference type="SAM" id="MobiDB-lite"/>
    </source>
</evidence>
<feature type="chain" id="PRO_5005285203" evidence="2">
    <location>
        <begin position="26"/>
        <end position="240"/>
    </location>
</feature>
<organism evidence="3 4">
    <name type="scientific">Mycolicibacterium obuense</name>
    <dbReference type="NCBI Taxonomy" id="1807"/>
    <lineage>
        <taxon>Bacteria</taxon>
        <taxon>Bacillati</taxon>
        <taxon>Actinomycetota</taxon>
        <taxon>Actinomycetes</taxon>
        <taxon>Mycobacteriales</taxon>
        <taxon>Mycobacteriaceae</taxon>
        <taxon>Mycolicibacterium</taxon>
    </lineage>
</organism>
<keyword evidence="2" id="KW-0732">Signal</keyword>
<gene>
    <name evidence="3" type="ORF">MOBUDSM44075_02701</name>
</gene>
<feature type="compositionally biased region" description="Basic and acidic residues" evidence="1">
    <location>
        <begin position="194"/>
        <end position="230"/>
    </location>
</feature>
<dbReference type="EMBL" id="JYNU01000014">
    <property type="protein sequence ID" value="KMO76171.1"/>
    <property type="molecule type" value="Genomic_DNA"/>
</dbReference>